<dbReference type="PRINTS" id="PR00032">
    <property type="entry name" value="HTHARAC"/>
</dbReference>
<dbReference type="EMBL" id="DYVX01000003">
    <property type="protein sequence ID" value="HJF90873.1"/>
    <property type="molecule type" value="Genomic_DNA"/>
</dbReference>
<evidence type="ECO:0000313" key="6">
    <source>
        <dbReference type="EMBL" id="HJF90873.1"/>
    </source>
</evidence>
<dbReference type="SUPFAM" id="SSF46689">
    <property type="entry name" value="Homeodomain-like"/>
    <property type="match status" value="1"/>
</dbReference>
<protein>
    <submittedName>
        <fullName evidence="6">Helix-turn-helix domain-containing protein</fullName>
    </submittedName>
</protein>
<feature type="region of interest" description="Disordered" evidence="4">
    <location>
        <begin position="280"/>
        <end position="304"/>
    </location>
</feature>
<evidence type="ECO:0000256" key="3">
    <source>
        <dbReference type="ARBA" id="ARBA00023163"/>
    </source>
</evidence>
<dbReference type="InterPro" id="IPR018060">
    <property type="entry name" value="HTH_AraC"/>
</dbReference>
<reference evidence="6" key="2">
    <citation type="submission" date="2021-09" db="EMBL/GenBank/DDBJ databases">
        <authorList>
            <person name="Gilroy R."/>
        </authorList>
    </citation>
    <scope>NUCLEOTIDE SEQUENCE</scope>
    <source>
        <strain evidence="6">CHK55-1828</strain>
    </source>
</reference>
<dbReference type="OrthoDB" id="1007667at2"/>
<keyword evidence="3" id="KW-0804">Transcription</keyword>
<dbReference type="Gene3D" id="1.10.10.60">
    <property type="entry name" value="Homeodomain-like"/>
    <property type="match status" value="1"/>
</dbReference>
<organism evidence="6 7">
    <name type="scientific">Mediterranea massiliensis</name>
    <dbReference type="NCBI Taxonomy" id="1841865"/>
    <lineage>
        <taxon>Bacteria</taxon>
        <taxon>Pseudomonadati</taxon>
        <taxon>Bacteroidota</taxon>
        <taxon>Bacteroidia</taxon>
        <taxon>Bacteroidales</taxon>
        <taxon>Bacteroidaceae</taxon>
        <taxon>Mediterranea</taxon>
    </lineage>
</organism>
<dbReference type="Pfam" id="PF12833">
    <property type="entry name" value="HTH_18"/>
    <property type="match status" value="1"/>
</dbReference>
<dbReference type="GO" id="GO:0003700">
    <property type="term" value="F:DNA-binding transcription factor activity"/>
    <property type="evidence" value="ECO:0007669"/>
    <property type="project" value="InterPro"/>
</dbReference>
<name>A0A921HTY4_9BACT</name>
<comment type="caution">
    <text evidence="6">The sequence shown here is derived from an EMBL/GenBank/DDBJ whole genome shotgun (WGS) entry which is preliminary data.</text>
</comment>
<dbReference type="PANTHER" id="PTHR43280">
    <property type="entry name" value="ARAC-FAMILY TRANSCRIPTIONAL REGULATOR"/>
    <property type="match status" value="1"/>
</dbReference>
<dbReference type="RefSeq" id="WP_072545792.1">
    <property type="nucleotide sequence ID" value="NZ_DYVX01000003.1"/>
</dbReference>
<evidence type="ECO:0000256" key="2">
    <source>
        <dbReference type="ARBA" id="ARBA00023125"/>
    </source>
</evidence>
<dbReference type="InterPro" id="IPR009057">
    <property type="entry name" value="Homeodomain-like_sf"/>
</dbReference>
<feature type="compositionally biased region" description="Basic and acidic residues" evidence="4">
    <location>
        <begin position="280"/>
        <end position="298"/>
    </location>
</feature>
<evidence type="ECO:0000256" key="4">
    <source>
        <dbReference type="SAM" id="MobiDB-lite"/>
    </source>
</evidence>
<dbReference type="GO" id="GO:0043565">
    <property type="term" value="F:sequence-specific DNA binding"/>
    <property type="evidence" value="ECO:0007669"/>
    <property type="project" value="InterPro"/>
</dbReference>
<keyword evidence="2" id="KW-0238">DNA-binding</keyword>
<dbReference type="PANTHER" id="PTHR43280:SF32">
    <property type="entry name" value="TRANSCRIPTIONAL REGULATORY PROTEIN"/>
    <property type="match status" value="1"/>
</dbReference>
<reference evidence="6" key="1">
    <citation type="journal article" date="2021" name="PeerJ">
        <title>Extensive microbial diversity within the chicken gut microbiome revealed by metagenomics and culture.</title>
        <authorList>
            <person name="Gilroy R."/>
            <person name="Ravi A."/>
            <person name="Getino M."/>
            <person name="Pursley I."/>
            <person name="Horton D.L."/>
            <person name="Alikhan N.F."/>
            <person name="Baker D."/>
            <person name="Gharbi K."/>
            <person name="Hall N."/>
            <person name="Watson M."/>
            <person name="Adriaenssens E.M."/>
            <person name="Foster-Nyarko E."/>
            <person name="Jarju S."/>
            <person name="Secka A."/>
            <person name="Antonio M."/>
            <person name="Oren A."/>
            <person name="Chaudhuri R.R."/>
            <person name="La Ragione R."/>
            <person name="Hildebrand F."/>
            <person name="Pallen M.J."/>
        </authorList>
    </citation>
    <scope>NUCLEOTIDE SEQUENCE</scope>
    <source>
        <strain evidence="6">CHK55-1828</strain>
    </source>
</reference>
<evidence type="ECO:0000313" key="7">
    <source>
        <dbReference type="Proteomes" id="UP000717835"/>
    </source>
</evidence>
<dbReference type="AlphaFoldDB" id="A0A921HTY4"/>
<feature type="domain" description="HTH araC/xylS-type" evidence="5">
    <location>
        <begin position="183"/>
        <end position="281"/>
    </location>
</feature>
<evidence type="ECO:0000259" key="5">
    <source>
        <dbReference type="PROSITE" id="PS01124"/>
    </source>
</evidence>
<gene>
    <name evidence="6" type="ORF">K8W02_00590</name>
</gene>
<sequence length="304" mass="34732">MDLDLTEHLKAAQEDTDDIHLHQADASARLRMEDGFFIILVTDGMGYIQDTFRRYDVTCGSLAVQTPGTSSTLYASSPDFHALILYLVPAYFDSLPDGHALYSQLASFLGNYRLPVLQLSPTDHAYLQKTFALFEGEMRSFRFFRNGMVRQQCSFLLLQVSDLLCRNSSSAALSVSRSNELFREFKKLSAAHYRQCHSLHFYAERLHVSTTYLSRVVKQTTGRTVRFHLSELICADARRLLECTDMDVKEIADSLGFSDQSVFGKFFARKTGLSPLRYRQNREKARSCTDRRGEEEKFPPANIR</sequence>
<dbReference type="PROSITE" id="PS01124">
    <property type="entry name" value="HTH_ARAC_FAMILY_2"/>
    <property type="match status" value="1"/>
</dbReference>
<evidence type="ECO:0000256" key="1">
    <source>
        <dbReference type="ARBA" id="ARBA00023015"/>
    </source>
</evidence>
<accession>A0A921HTY4</accession>
<dbReference type="SMART" id="SM00342">
    <property type="entry name" value="HTH_ARAC"/>
    <property type="match status" value="1"/>
</dbReference>
<keyword evidence="1" id="KW-0805">Transcription regulation</keyword>
<dbReference type="Proteomes" id="UP000717835">
    <property type="component" value="Unassembled WGS sequence"/>
</dbReference>
<dbReference type="InterPro" id="IPR020449">
    <property type="entry name" value="Tscrpt_reg_AraC-type_HTH"/>
</dbReference>
<proteinExistence type="predicted"/>